<name>A0AAE5A455_9NOCA</name>
<dbReference type="SUPFAM" id="SSF54637">
    <property type="entry name" value="Thioesterase/thiol ester dehydrase-isomerase"/>
    <property type="match status" value="1"/>
</dbReference>
<comment type="caution">
    <text evidence="1">The sequence shown here is derived from an EMBL/GenBank/DDBJ whole genome shotgun (WGS) entry which is preliminary data.</text>
</comment>
<dbReference type="AlphaFoldDB" id="A0AAE5A455"/>
<gene>
    <name evidence="1" type="ORF">R4315_02530</name>
</gene>
<reference evidence="1" key="1">
    <citation type="submission" date="2023-10" db="EMBL/GenBank/DDBJ databases">
        <title>Development of a sustainable strategy for remediation of hydrocarbon-contaminated territories based on the waste exchange concept.</title>
        <authorList>
            <person name="Krivoruchko A."/>
        </authorList>
    </citation>
    <scope>NUCLEOTIDE SEQUENCE</scope>
    <source>
        <strain evidence="1">IEGM 68</strain>
    </source>
</reference>
<evidence type="ECO:0000313" key="1">
    <source>
        <dbReference type="EMBL" id="MDV7263435.1"/>
    </source>
</evidence>
<protein>
    <submittedName>
        <fullName evidence="1">Uncharacterized protein</fullName>
    </submittedName>
</protein>
<proteinExistence type="predicted"/>
<evidence type="ECO:0000313" key="2">
    <source>
        <dbReference type="Proteomes" id="UP001185863"/>
    </source>
</evidence>
<dbReference type="EMBL" id="JAWLUP010000003">
    <property type="protein sequence ID" value="MDV7263435.1"/>
    <property type="molecule type" value="Genomic_DNA"/>
</dbReference>
<organism evidence="1 2">
    <name type="scientific">Rhodococcus oxybenzonivorans</name>
    <dbReference type="NCBI Taxonomy" id="1990687"/>
    <lineage>
        <taxon>Bacteria</taxon>
        <taxon>Bacillati</taxon>
        <taxon>Actinomycetota</taxon>
        <taxon>Actinomycetes</taxon>
        <taxon>Mycobacteriales</taxon>
        <taxon>Nocardiaceae</taxon>
        <taxon>Rhodococcus</taxon>
    </lineage>
</organism>
<sequence length="230" mass="24163">MVLLVPHRFRGPTASGNGGYVAGLLAATLDHDDAPATPVTVTLRRPPPLEVPLKVVRSGGHSSAQDRDGTTIADAESATVNELPQVAAVGLDVARAASENYPGRDRHPFPQCFVCGPDRASGDGMRLFPGRIADGSTACVWCVDPDLAGQAAFVWAALDCPGGWAAPIEDRPMVLGRITARITALPEPDENCVITGRLVGSEGRKVWTATTAYGADERELGRASATWITL</sequence>
<dbReference type="RefSeq" id="WP_213572578.1">
    <property type="nucleotide sequence ID" value="NZ_JAWLUP010000003.1"/>
</dbReference>
<dbReference type="Proteomes" id="UP001185863">
    <property type="component" value="Unassembled WGS sequence"/>
</dbReference>
<accession>A0AAE5A455</accession>
<dbReference type="Gene3D" id="3.10.129.10">
    <property type="entry name" value="Hotdog Thioesterase"/>
    <property type="match status" value="1"/>
</dbReference>
<dbReference type="InterPro" id="IPR029069">
    <property type="entry name" value="HotDog_dom_sf"/>
</dbReference>